<sequence length="612" mass="67654">MSSTPKIRKCFCTNRRTMERHRLDGFNKSNYETIDKSLRKRFKKHKIYEPDDLPSKVDLRRWMPTVKDQGDLASCTAHAIAGFVEYIIKKTTGAGDDVHVSRLFLYYNSRREDLEHQKEEEGTKNKKNNKTVSDAGAPIVAAIEALKKKGFCSESDWPYDEKNVNNKPFKPCYRSAKQTEKLQALKVNSDLNEMRSCLAQGFPIIFGLDLYESFGEAGYNGGAVPMPKLKKPPSASHAMLAVGYSDSSQAFIVRNSFGKKWGDKGYCYIPYEYMKSETRCSFLYTLKLTEKYELGKQHWKKHDNENYMERIDSYRRSHPGEENDFTIEICEVEDEGERESLHSGHRQRHSGDRDDSDDEGDASHRRARPSGSRDGSDEEGHTSDRLASPSGSRDVSDEEGHASDRRASPSGDRDGSDDERHASDRRASPSGDQDDSDDERHCGHTENDDEALRTNDNETGSRNASASEGVSQVEDEYHSRTHGTKDDQGDREDQSQRYPTHDDQGGHRHRSHHHGTNDDQGDRGEYSQQHEGNYDVGDHGSSFGGGDAGSHGASYGVGYGGGNAGYYGGDGTGGYGGGNAGFDGGDGTGGNGGGNAGYYGGDGTGGYGEGYN</sequence>
<comment type="caution">
    <text evidence="3">The sequence shown here is derived from an EMBL/GenBank/DDBJ whole genome shotgun (WGS) entry which is preliminary data.</text>
</comment>
<dbReference type="InterPro" id="IPR025660">
    <property type="entry name" value="Pept_his_AS"/>
</dbReference>
<feature type="compositionally biased region" description="Basic and acidic residues" evidence="1">
    <location>
        <begin position="438"/>
        <end position="456"/>
    </location>
</feature>
<dbReference type="GO" id="GO:0006508">
    <property type="term" value="P:proteolysis"/>
    <property type="evidence" value="ECO:0007669"/>
    <property type="project" value="InterPro"/>
</dbReference>
<feature type="compositionally biased region" description="Basic and acidic residues" evidence="1">
    <location>
        <begin position="515"/>
        <end position="525"/>
    </location>
</feature>
<gene>
    <name evidence="3" type="ORF">KQP761_LOCUS12636</name>
</gene>
<feature type="region of interest" description="Disordered" evidence="1">
    <location>
        <begin position="578"/>
        <end position="612"/>
    </location>
</feature>
<feature type="domain" description="Peptidase C1A papain C-terminal" evidence="2">
    <location>
        <begin position="53"/>
        <end position="284"/>
    </location>
</feature>
<dbReference type="AlphaFoldDB" id="A0A815QGS8"/>
<evidence type="ECO:0000313" key="3">
    <source>
        <dbReference type="EMBL" id="CAF1463038.1"/>
    </source>
</evidence>
<feature type="compositionally biased region" description="Gly residues" evidence="1">
    <location>
        <begin position="542"/>
        <end position="564"/>
    </location>
</feature>
<name>A0A815QGS8_9BILA</name>
<dbReference type="Proteomes" id="UP000663834">
    <property type="component" value="Unassembled WGS sequence"/>
</dbReference>
<dbReference type="InterPro" id="IPR000668">
    <property type="entry name" value="Peptidase_C1A_C"/>
</dbReference>
<dbReference type="GO" id="GO:0008234">
    <property type="term" value="F:cysteine-type peptidase activity"/>
    <property type="evidence" value="ECO:0007669"/>
    <property type="project" value="InterPro"/>
</dbReference>
<dbReference type="Gene3D" id="3.90.70.10">
    <property type="entry name" value="Cysteine proteinases"/>
    <property type="match status" value="1"/>
</dbReference>
<feature type="compositionally biased region" description="Basic and acidic residues" evidence="1">
    <location>
        <begin position="374"/>
        <end position="384"/>
    </location>
</feature>
<organism evidence="3 4">
    <name type="scientific">Rotaria magnacalcarata</name>
    <dbReference type="NCBI Taxonomy" id="392030"/>
    <lineage>
        <taxon>Eukaryota</taxon>
        <taxon>Metazoa</taxon>
        <taxon>Spiralia</taxon>
        <taxon>Gnathifera</taxon>
        <taxon>Rotifera</taxon>
        <taxon>Eurotatoria</taxon>
        <taxon>Bdelloidea</taxon>
        <taxon>Philodinida</taxon>
        <taxon>Philodinidae</taxon>
        <taxon>Rotaria</taxon>
    </lineage>
</organism>
<dbReference type="PROSITE" id="PS00639">
    <property type="entry name" value="THIOL_PROTEASE_HIS"/>
    <property type="match status" value="1"/>
</dbReference>
<dbReference type="SMART" id="SM00645">
    <property type="entry name" value="Pept_C1"/>
    <property type="match status" value="1"/>
</dbReference>
<dbReference type="CDD" id="cd02619">
    <property type="entry name" value="Peptidase_C1"/>
    <property type="match status" value="1"/>
</dbReference>
<evidence type="ECO:0000259" key="2">
    <source>
        <dbReference type="SMART" id="SM00645"/>
    </source>
</evidence>
<feature type="compositionally biased region" description="Basic and acidic residues" evidence="1">
    <location>
        <begin position="475"/>
        <end position="506"/>
    </location>
</feature>
<feature type="compositionally biased region" description="Polar residues" evidence="1">
    <location>
        <begin position="457"/>
        <end position="470"/>
    </location>
</feature>
<accession>A0A815QGS8</accession>
<dbReference type="OrthoDB" id="405971at2759"/>
<proteinExistence type="predicted"/>
<dbReference type="SUPFAM" id="SSF54001">
    <property type="entry name" value="Cysteine proteinases"/>
    <property type="match status" value="1"/>
</dbReference>
<evidence type="ECO:0000256" key="1">
    <source>
        <dbReference type="SAM" id="MobiDB-lite"/>
    </source>
</evidence>
<dbReference type="EMBL" id="CAJNOW010005757">
    <property type="protein sequence ID" value="CAF1463038.1"/>
    <property type="molecule type" value="Genomic_DNA"/>
</dbReference>
<dbReference type="InterPro" id="IPR038765">
    <property type="entry name" value="Papain-like_cys_pep_sf"/>
</dbReference>
<protein>
    <recommendedName>
        <fullName evidence="2">Peptidase C1A papain C-terminal domain-containing protein</fullName>
    </recommendedName>
</protein>
<dbReference type="Pfam" id="PF00112">
    <property type="entry name" value="Peptidase_C1"/>
    <property type="match status" value="1"/>
</dbReference>
<evidence type="ECO:0000313" key="4">
    <source>
        <dbReference type="Proteomes" id="UP000663834"/>
    </source>
</evidence>
<feature type="compositionally biased region" description="Basic and acidic residues" evidence="1">
    <location>
        <begin position="394"/>
        <end position="427"/>
    </location>
</feature>
<reference evidence="3" key="1">
    <citation type="submission" date="2021-02" db="EMBL/GenBank/DDBJ databases">
        <authorList>
            <person name="Nowell W R."/>
        </authorList>
    </citation>
    <scope>NUCLEOTIDE SEQUENCE</scope>
</reference>
<feature type="region of interest" description="Disordered" evidence="1">
    <location>
        <begin position="335"/>
        <end position="564"/>
    </location>
</feature>